<organism evidence="10 11">
    <name type="scientific">Larinioides sclopetarius</name>
    <dbReference type="NCBI Taxonomy" id="280406"/>
    <lineage>
        <taxon>Eukaryota</taxon>
        <taxon>Metazoa</taxon>
        <taxon>Ecdysozoa</taxon>
        <taxon>Arthropoda</taxon>
        <taxon>Chelicerata</taxon>
        <taxon>Arachnida</taxon>
        <taxon>Araneae</taxon>
        <taxon>Araneomorphae</taxon>
        <taxon>Entelegynae</taxon>
        <taxon>Araneoidea</taxon>
        <taxon>Araneidae</taxon>
        <taxon>Larinioides</taxon>
    </lineage>
</organism>
<feature type="disulfide bond" evidence="3">
    <location>
        <begin position="5952"/>
        <end position="5967"/>
    </location>
</feature>
<dbReference type="PROSITE" id="PS01209">
    <property type="entry name" value="LDLRA_1"/>
    <property type="match status" value="9"/>
</dbReference>
<feature type="disulfide bond" evidence="3">
    <location>
        <begin position="5073"/>
        <end position="5085"/>
    </location>
</feature>
<feature type="domain" description="MAM" evidence="8">
    <location>
        <begin position="1629"/>
        <end position="1784"/>
    </location>
</feature>
<feature type="domain" description="MAM" evidence="8">
    <location>
        <begin position="6879"/>
        <end position="7038"/>
    </location>
</feature>
<keyword evidence="2" id="KW-0245">EGF-like domain</keyword>
<comment type="caution">
    <text evidence="2">Lacks conserved residue(s) required for the propagation of feature annotation.</text>
</comment>
<feature type="domain" description="MAM" evidence="8">
    <location>
        <begin position="198"/>
        <end position="377"/>
    </location>
</feature>
<gene>
    <name evidence="10" type="ORF">LARSCL_LOCUS15835</name>
</gene>
<dbReference type="InterPro" id="IPR002172">
    <property type="entry name" value="LDrepeatLR_classA_rpt"/>
</dbReference>
<evidence type="ECO:0000256" key="4">
    <source>
        <dbReference type="SAM" id="MobiDB-lite"/>
    </source>
</evidence>
<feature type="disulfide bond" evidence="3">
    <location>
        <begin position="6645"/>
        <end position="6663"/>
    </location>
</feature>
<dbReference type="PROSITE" id="PS00740">
    <property type="entry name" value="MAM_1"/>
    <property type="match status" value="2"/>
</dbReference>
<dbReference type="PROSITE" id="PS50060">
    <property type="entry name" value="MAM_2"/>
    <property type="match status" value="37"/>
</dbReference>
<feature type="domain" description="MAM" evidence="8">
    <location>
        <begin position="5346"/>
        <end position="5503"/>
    </location>
</feature>
<feature type="domain" description="MAM" evidence="8">
    <location>
        <begin position="556"/>
        <end position="722"/>
    </location>
</feature>
<feature type="domain" description="EGF-like" evidence="7">
    <location>
        <begin position="7220"/>
        <end position="7254"/>
    </location>
</feature>
<feature type="domain" description="MAM" evidence="8">
    <location>
        <begin position="5549"/>
        <end position="5711"/>
    </location>
</feature>
<evidence type="ECO:0000256" key="2">
    <source>
        <dbReference type="PROSITE-ProRule" id="PRU00076"/>
    </source>
</evidence>
<feature type="disulfide bond" evidence="3">
    <location>
        <begin position="5080"/>
        <end position="5098"/>
    </location>
</feature>
<feature type="disulfide bond" evidence="3">
    <location>
        <begin position="1793"/>
        <end position="1805"/>
    </location>
</feature>
<feature type="disulfide bond" evidence="3">
    <location>
        <begin position="5529"/>
        <end position="5544"/>
    </location>
</feature>
<feature type="domain" description="MAM" evidence="8">
    <location>
        <begin position="724"/>
        <end position="882"/>
    </location>
</feature>
<feature type="domain" description="MAM" evidence="8">
    <location>
        <begin position="1834"/>
        <end position="1994"/>
    </location>
</feature>
<dbReference type="PROSITE" id="PS50026">
    <property type="entry name" value="EGF_3"/>
    <property type="match status" value="1"/>
</dbReference>
<evidence type="ECO:0000313" key="11">
    <source>
        <dbReference type="Proteomes" id="UP001497382"/>
    </source>
</evidence>
<feature type="domain" description="MAM" evidence="8">
    <location>
        <begin position="4538"/>
        <end position="4695"/>
    </location>
</feature>
<feature type="domain" description="MAM" evidence="8">
    <location>
        <begin position="24"/>
        <end position="191"/>
    </location>
</feature>
<feature type="domain" description="MAM" evidence="8">
    <location>
        <begin position="2717"/>
        <end position="2871"/>
    </location>
</feature>
<feature type="domain" description="MAM" evidence="8">
    <location>
        <begin position="1237"/>
        <end position="1400"/>
    </location>
</feature>
<dbReference type="InterPro" id="IPR000742">
    <property type="entry name" value="EGF"/>
</dbReference>
<feature type="domain" description="MAM" evidence="8">
    <location>
        <begin position="6674"/>
        <end position="6832"/>
    </location>
</feature>
<feature type="disulfide bond" evidence="3">
    <location>
        <begin position="1800"/>
        <end position="1818"/>
    </location>
</feature>
<accession>A0AAV2AZ17</accession>
<feature type="disulfide bond" evidence="3">
    <location>
        <begin position="3225"/>
        <end position="3243"/>
    </location>
</feature>
<dbReference type="SMART" id="SM00192">
    <property type="entry name" value="LDLa"/>
    <property type="match status" value="19"/>
</dbReference>
<feature type="region of interest" description="Disordered" evidence="4">
    <location>
        <begin position="7102"/>
        <end position="7133"/>
    </location>
</feature>
<feature type="domain" description="MAM" evidence="8">
    <location>
        <begin position="3856"/>
        <end position="4018"/>
    </location>
</feature>
<feature type="domain" description="MAM" evidence="8">
    <location>
        <begin position="5116"/>
        <end position="5290"/>
    </location>
</feature>
<feature type="disulfide bond" evidence="3">
    <location>
        <begin position="5749"/>
        <end position="5764"/>
    </location>
</feature>
<dbReference type="PROSITE" id="PS50093">
    <property type="entry name" value="PKD"/>
    <property type="match status" value="1"/>
</dbReference>
<feature type="disulfide bond" evidence="3">
    <location>
        <begin position="6413"/>
        <end position="6425"/>
    </location>
</feature>
<feature type="domain" description="MAM" evidence="8">
    <location>
        <begin position="4372"/>
        <end position="4536"/>
    </location>
</feature>
<dbReference type="CDD" id="cd06263">
    <property type="entry name" value="MAM"/>
    <property type="match status" value="28"/>
</dbReference>
<feature type="disulfide bond" evidence="2">
    <location>
        <begin position="7244"/>
        <end position="7253"/>
    </location>
</feature>
<feature type="domain" description="MAM" evidence="8">
    <location>
        <begin position="3462"/>
        <end position="3630"/>
    </location>
</feature>
<feature type="domain" description="MAM" evidence="8">
    <location>
        <begin position="1402"/>
        <end position="1593"/>
    </location>
</feature>
<keyword evidence="5" id="KW-0812">Transmembrane</keyword>
<name>A0AAV2AZ17_9ARAC</name>
<feature type="domain" description="MAM" evidence="8">
    <location>
        <begin position="1074"/>
        <end position="1235"/>
    </location>
</feature>
<reference evidence="10 11" key="1">
    <citation type="submission" date="2024-04" db="EMBL/GenBank/DDBJ databases">
        <authorList>
            <person name="Rising A."/>
            <person name="Reimegard J."/>
            <person name="Sonavane S."/>
            <person name="Akerstrom W."/>
            <person name="Nylinder S."/>
            <person name="Hedman E."/>
            <person name="Kallberg Y."/>
        </authorList>
    </citation>
    <scope>NUCLEOTIDE SEQUENCE [LARGE SCALE GENOMIC DNA]</scope>
</reference>
<feature type="domain" description="MAM" evidence="8">
    <location>
        <begin position="4697"/>
        <end position="4861"/>
    </location>
</feature>
<dbReference type="InterPro" id="IPR023415">
    <property type="entry name" value="LDLR_class-A_CS"/>
</dbReference>
<dbReference type="GO" id="GO:0016020">
    <property type="term" value="C:membrane"/>
    <property type="evidence" value="ECO:0007669"/>
    <property type="project" value="InterPro"/>
</dbReference>
<feature type="domain" description="MAM" evidence="8">
    <location>
        <begin position="379"/>
        <end position="541"/>
    </location>
</feature>
<evidence type="ECO:0000259" key="9">
    <source>
        <dbReference type="PROSITE" id="PS50093"/>
    </source>
</evidence>
<feature type="disulfide bond" evidence="3">
    <location>
        <begin position="1601"/>
        <end position="1619"/>
    </location>
</feature>
<sequence length="7358" mass="831585">MAVLKICILLLVLTGYYVSAQKSYKCDFEQGSICSFLTNVRGNSENWKIGKGKLNAADTGPSVDHTTGTANGTYLFVNVSAAKTKEVSLQTVGIKKDYCVRFFYHMYGADIGSLNVYTQSISRTTDTKRFFYRTRTQGDRWKEAFFTVTESGTMKLKGYRVVFTVKHNIASSVRGDIALDDIELTAGKCKDTKREVTQLCTFDDYDCGYTATRLGSLNWEWKTPKRTTSYFSKQPASDHTLGTSVGGYWIIGESGSFLSNLQTAMLSSPVYKKPKTNLNCLHFYYYIDAEGTGGWFWGNVKEAFIQSYINYPNSKEGRMWLTTKANNITNHRQWTYAEVKADISADFQFQFVAGLNTQTEIVLAIDDIKLVTGNCPEAGFCDFEESKCNWKDGSSIYNWVRKTGRSNTNREIGPSSDNTLKTADGNYVVFSTKNKIPGSEANLESEFFPPNDKEMCLTFFYYLSGKDLGTLKVVRREENVTESTLWLMNEDQGNMWKRGMAVLKPSILYNQVVFRGVTGKGRNGFMALDDIRIRTGENCQLLPPEADPRFEAVARLACTFDDKNLCSWKQDNTTLSWKFSSGTSLDSTGPKEPVGGKGQYIYVNSYEGTQSNNEKIARLQSAVVTSFHPDAACFSFYYHMFGAHVGELRVVLVPMQDEKNPLGKIVIWRKRGTQPDKWLQFKDSLEVTEGDYRIEIEAEGGNGFAGDIAIDEIMLNLGACPGVELCDFESSLCGWTIEGSSQGRYSWQRGVQLPKGPSQDHTTMTDVGYYLQAVASDGVQAEEKTSLVSPEFDKRWGPHCVTFWYYRPGLSTGKISVLTRRNGKETLQWSATKDVGKFWHYGQITIDEKQSLQLVFQAEKGPKDENEMALDDIEIKNSACGKTAECNFNNNYCSYFLNETSDFAWLLGTGRVVNTQLVDKTPADNSVENGMYIYADMTSLNLKENQQAVLMSEILEVPVKAVSCLTFYYHLNGEDSSTLSVGKAILDNTERDMKYDLKEVYKTTDKTSSGWTQKPVDVDGNQGTTYQLYFKAIRGKGPSAFIAVDDISVKEGPCEAPPTPTPVITTTEMPVTKVTCSFDNNNFCSWNADSGKLKWKISDIKQIKEKMPKFDHTYGNYMGRYAYLQGDNVATKEGKLTSSQADQEWIGNFCVSFWYFMNADGANSLELTAEHSSSWFFTDYVSFWKREGNYGYKWRHAYVHIKSSKIAPRLRFIGKVKTGVIALDDITAMGGSCPPSKMCTFDDDDDMCGYTQDSKNDVNWDVKSGEDNGTLYRMPDHTSQSIEGSYLYIGFNKTPVGSNQRARIYSPKHSPTAGSCVTFYYHIYNVSTLSMNTYLSTDNGLSDPQWSVTIGQGLLWHGARFTVMSKSLSWQVVFEVNVGSRGYGQVAIDDIFISNGVCPDQGYCDFETEDCLWENARVPFDPNSRQLYAPNALSQRADVTKDLLKDDIDWTRHIGEDYFGPSRDHTLGSPQGFYLLLDPRSSTLGQKAVYVSERLRTSGGVCFKFWYSIPNYKASSHLILYASSDFKTANQVTIISDNTNEVWTQALVTVIPPMTSDSPVLDFWIFLTGLTGNHTLGYVAIDDISVGDNACEKTQGDFFDCKNGRNITQSRVCDFRDDCLNGLDEANCATCDFESGQCGWTSDNPYRYYRWIRSRAGREGLQFDHTKLDASGYFIVATTTQYMSREGLKTNLQTVDLRDAFSTCMIEFWYNILGNITLSVNLNRNNKTVQIWVPEGVSDQTWTKGEAFLGRIAKNFKINFLAERNRQGDAHVAVDDILMKGCETSTTGEPGSCTSDQFNCKNSRCISMDNTCDYTDDCGNFEDESQETCATAISRCSFDQSFCNWISDNSKGAQWQLRGPFATLDQGPTRDHTTGSSNGQFLYLPGRINNKVSARIIGPMLQAAQGCQIRLYFDIRGLGPLSLQIKTRTTMNGDEKVVWNREDATEGYFFTEDRYTFEEDRSFQVIIEGSMTITKGKTNYIALDDISFSKKCVPQITPLPTVQPQITTPIPEKRCSYNEFACTNKSQCIPKEQKCDFKEDCADGSDETQCGKCDFHEDMCGLVNTATWSVYQWKRVNAEVFSISKNSTVPVSDSLGNKQGYFAVLTGKQYYQYNTDAVMRTPALGATSHSCRLEFYYHYNIKGGGHLQVYVKHPGWYSSTLRFERKDTDATGKEWKFESVYIGNYPAGRMIEFHGNAINPKVSGQVQDIAIDNINYVNCDPSQVYSDSLNCTFDNNECGWHPDNDITAVTWTRAKKSPRNYGPQSDHTGRKGFFMYISASWMYRKGQKAHLVSLKQNATDKRCFNFWYHMYGEDVGTLNLIVRTDTGNTTIWSKTNSQGNAWKQAMRTIRSEDPYQIVIEGIVGSYANPVIAIDDIEVYEEECPHPVACDFEADFCEWNSKGFILQLGRFNVPSIDHTTDTETGRYAALTEETGTLTSPDYNYTSNSYCLNFWYFLEGDRSTGLRVQRVEQIKPDNATVLWADYADPRIKGQWIHSRVSVTDLSSGDYNIVIFGQKNNLSNAVAVDDIAIEDGACPPAGSCNFERDFCTWRNLPKPYSTGLQWLRNSGSIVNTNTGPKTDHTTGTTEGWYIYMDGSYGYTGQTAVLESENLHYSPNACLKYWYHQYGWGSGSLQVKYVNHSDNKVYDIMPIRGSQGNNWYPVKRLVTGLPPTYKIRFIGVKGTGGDLALDDIFIQQDTCDEPTTTIPPPTEFPPSEWDCDFEVGEFCKWINGDGWTVQDGRKALVNKKGPSSDHTQGNALGRYAYYDPVNGTDDLISPTISTENSDYCFRFWYYMHSIAPISLEIHALQYGQPAGPLWMKKASADTKWKYGTYFFEKSINMSVIFKPSRSKLGIGDIAVDDLAFNEGRCPVLKGQPCDFEAADICGFKLESPDGIAWKRTQGKSIKGKVVGPKIDKSYGTSEGHYMIVRPTTGSRTVGDNKAYIVMPNVPSTGVYRSCVRFWYQMTGENVVGLNLYMRTPGGSLPPFSLWSHSTKHSDNTWRVGQRTIDAPYTHEILFEAVLERGDKGFIALDNVVVKEGGCPNPGSCDFESDMCTWQNAESGVDIEWVLNSGPTPTDNTGPDVDHTLGTELGSYVYLQAENPAGKHNLVGILQSEYFSLSTERCLSFWAHMSGKEMGSLQVNMSYYDEDKVKTLNDIAWKIEGDKGNKWFNRQININIDGVEIQEEYQILLIGMTKGALSDIALDDIEVTNKKCYEVPEDAFDCRDGSHVNASKVCDFELDCPSGEDEYDCGECDFEHDDCGWREDSYLDSQKWTRVQGEEDGKIKGPGYDHTFNTSKGHFMLVDAPGYYSWQESTLQSPEKKLKKSYASCIMNFYFNHMKGSQAYIRVRKRIGTSTLATVWERSGTLAEGWQLGSAYLGTTEQPFLIEFVHQSSYELKYVAIDDITFQNCSMPLPKDKCSSKEFECANGRCVSRYFICDQTDDCGDRSDEDAKLCASYPKPCTFEMNGDCEWTVKGKARNYWYIQYASSSRNYGSNTGPLVDHTKGIDSVGKYLMIKRYYNDYKYYSSYYHSPNYQVSNEAYCSLRFYYYMHGAEDANLKVYTETEKDGWNWKERFSEAGSLGQKWNRGIVNVRSSKPYHYIIEGNPGNITNSIIAIDDISLSKGCKLYTEDLPTPLPTPLPTKSPCKDNEFKCITGQPLCIPKSKVCDFTIDCFDKSDERKCGPCSFEEDFCGWQNESPGTYEWKRKVASEDDGYGPKTDHLNSTTGSFAYVAEGFGFYDDPSLLASPPLPATSSHCVMAFWLNVNPSNAGAFYVEHKSTNSYRSNYRKLWTMPKKFKKGWKLIEIKVPETSYKGSIVRFSNQPNWSFWSKEKKIVAIDEISFISCNPKELLVDCDFDDDNFNNGFCFWKQSTNWAKWKRTKGTTEKNFTGPTSDHTTGHGYYLYSENSNGVYSSTAQIESPNLPMNYPEGSCFSFWYHMYGQHIGTLSIDTSYYWLWNNQFIRSRNQGNQWRFGEFEIVSSSDYVIRVSALMEQRTQNTIAVDDFKMIDGPCPRTAYCDFEQNLCGWNATFEGLAGWNRTQGSGNWSKEKPNVDHTTNSEFGHFIYMPYKRRGDLSRLESPLYNNYGDMCVKFWYNMFGNDIGTLAVYQRTTQEGRIDNLKSLWKRSGDHAGGWKLGRVTMKSLPSFYIAFEAHTGEGPIGYIALDDIHVIHGACSDSGSCTFEIDTCGWTNADAFADVDWIRRTGLDVNQGKGPALDHSTASSQGHYMYALLTGLKAESRSMLASEDLEIFPDYCLSLWYNMFNTVNSSLLIEQSIIGGGWVDQTEIKSSDVISDNWIKLETNITVPDAGDFFQIGLTAFTSTSQDNNTHRGIAIDDLSLIKSVCGKEIPTTVSPPTTTTEYPPSKFDCTFEVDLCLWENDEDQQNSAKWLIVEGHSEKKLTRPRTDHTTLSTSGHYITMNEESKRYYFDRARLLTQDGFNPNSGVCFKFWYHIYGNSPGSLYVKVRDFHDENKPTETMWFKSTSQGPNWQYEQVYIIKDYFFKIMVEGDGSRYGDISLDDFSLNEGDCPPRDFCDVEHDYCGFTHDPESDFQWKRGNGSRTNGPDVDHTYGTMQGNYFYVDPKEVTTKGKIARLESSLYKPDKKCMQFWYYLYGIDVGTLEVLLRKGDTKTSKWKEVGDNTKFWHASEVIIDQQLPIDYSYIFLVTTGSAFSSGKIALDDIAVKTECPPFGSCNFEDDMCLWFNDPGADLDWMRGSGEITEVGPDTDVTFGNQFGTYLYAHIVNEWQATPKPARLMSPYFPSAQKRCFNYWNFRNGTSFDGALTVSMYNDITDEITELQHFTQEKLGRWSNEQFEIDQDEGEGKYQIIFEAQLTTTKNTFIALDDITVYERECKPIEDRKPDFTCEDGENHVSDDFRCDFYNDCKDGSDEKDCGTSCDFEADEPQPCNWKSWSKNSQATWNRTLANYTEIPDTDHTKGLSGEGYYMKVNILQRWLYDAEAHFISPLLIQSSASCRMFFWYYFYGLRDTEALYAYFDSGHQTPTTEIFRLEGDHEKSWRRAEVIIGRVQNRFRVGIVGKRESATGVIAIDDLEFENCYIPRTTKPQECKEDQYLCQNGNCIPKDLMCDFVDDCGDYSDENRLLASCDLYPGRCDFEGSNYCGWQRAPETDYMWQIAKPDPTAWYNKILVTRDHTRNSVNGQFLYFGNSYIRGAVARMTSKVMEAVDNSCTFRFFYTYGTIYNSTKYDEMKDIGTLTVYARRDEINVWKVIFTTREPPGQYYEKVILPLGDLQEPFEIIVETRVGREKPLGGWAVDDVSFTSGCVVSNKSLPLSIIDPTEEPEESCNAGQFLCKADKRCIDNEKVCDFVPDCSDSADEAKCGTCNFDDNSNPTCGWRNSIGRRWVRRKGQTGSNGLTSDVSGNGYYMYVNKENTGIISSSSYLRSVDFKQAAATCEISFYFFMSGITDEEVYLKLQLQTNDKKDVTLWEEVSDQGQKWQNATVSINRRESGWHLDFIASHAYSEGDIAIDEIKLLECAPPEKRKCISDREFMCQSGECINSSLVCDFSEDCPDRSDETNCIDYLERCDFEKGWCTWTQDTNADMLWKRTSGEQLAEGTGPDRDHTKNDETGHFLMVSRENTYYVWKTPKLISTPFMADVSSKCKLRFWYHLYSSYTSRITVHVQEADGIKSIEADNFYGSNGDEWQRAEVNLTNKFNFHAIIEGVPSSGRKGEIAIDDTSFTPECVPVYTVITTPLPTIQPKGICDRRGQFTCEDNSCVPMDAVCDFKTDCPLGIDEKSCPALCDFESGSKCGWQPLTRKGDGVEINVTIAEEGKKITPDAPKVDKTTNTSQGSYLIIHTSLETETGPVDEFKSPMFSRCASPCKFSVWYVAKSKWFKPVISVTTGDEITDMVNILPSDTWKLETFGIGRKNNFSISFNKRGGFYRSDFLAIDDIEFLNCALPKRSDDICLGFRCKTTRACIDDSRVCDLTDDCGDATDEDSCADKKFITVDFENNTFGIFTQFKDDSAPLTWEIKKGMTAGHTSMRIGPPYDHTLSNKNGRYISMSKGLYGGLEERAKLISDVLYSVAKGECEMRFYYFMFGQNVNQLNIYTTIKDKAAKKYKRIWRQTGEVGNFWMRGTVVLDDTVPFQVIIEGKAGINNDVIAMDDISFSQGCKLLPDTTLPPKEVTVTGGTGSPVTITGSVTPPTTPTPCLPTEFFCIEDKKCIAGDKKCDFRKDCKDGSDEADCVKDFCDFENKELCGWEIFHKNKKQTRAKRAADDDDDEHDAVFKWMPIQANDTHTEINWSYRPRVDHTTNTTTGWYLLADGAPGRRGDITSLTSPLISLTHAQCAVDFWLYCGKFSCELSVYAQEDGSGSQKVWDAYNNLYGKGYSQVWTHAKASLSALKNFRVRFDAQRPYSYNSAVCLDDIAFQDCAPPKALDPKIEVCDAHEYMCGNGRCIKDNLLCDFTDDCGDYSDERDFQCQDYKARCNFDTDLCRIWILENHQYAKWIVRSGSASIYSNIPRDDHTTRKSTGKFLNVQSGGYLVKNANPKVRSPTIDGTSENCTVRFYFNTMYAENSVRVYKRQNYTYPKGYEFLKEFTTDVTGYWHRAEHTIANINKKDYQIVLEAGLSNKHGSLNIDDISLTPACHLAQDREIPGKPTVPPTIDECYEQGKLTCKNGNCYTHLQRCNFIDDCGDNTDEKDCGTSCDFENGTCGWYNPDMYRGKWIVASSQGYYWSKLNKDHTYGNSSGHYIKPSGMLQQGDVAQFHTQNYVASGPNCKMSFWYFRESTGGALLRVLAENNVKKDKFEVRFRNDSDGKAIWSNGEATFPSKSHFSVVIEMIFGSGYLSSMAIDDIEFKNCRPDEPPVECGLQEYMCKDKKKCIQEWERCDGKPDCNGGTDEQNCPRVHGDCHFDDDWPELCDWQTKELLQFEWERANQSRSNETGPPSSRNAKGFFLYMDSSKAEEGERAGVQTPVFKPNEGNCHLRFWYYMHGSTTIGTLVVLSEGENGQSFPVFTKKGPQGQQWNYAHHAIGNDQHFRVTFMGIRGGDDKTDIAIDDVTFTQGCEKGGQPPRPTGPPTLCLKDDFVCRTGKQCIPSNWRCDCAYDCQDGSDEDNCDIKCTSTSPPKFLSTTPQIQSTTTPKKATTASKTRGTGPTTTGISPPTTVASCPDKTWRCHDGSACVPLLMLCDGVEDCSDGSDEKEKCKDSNLCTEMKYFCMDRKKDPCLPREKICNGKKECSDGSDESLCDRCPPNFCLNGGECSIINHVPVCKCKDSFAQNRCKAKIVVPEKQEKPKIPTKGAGVEWIIGVVIGTILLIAIMFVIWYKRNTNAERARLPHAVDNPVYGLNLDTLTFGELNSHMPVRTEDGAGATAIENPLYAFKSEIK</sequence>
<proteinExistence type="predicted"/>
<feature type="signal peptide" evidence="6">
    <location>
        <begin position="1"/>
        <end position="20"/>
    </location>
</feature>
<feature type="disulfide bond" evidence="3">
    <location>
        <begin position="2035"/>
        <end position="2050"/>
    </location>
</feature>
<dbReference type="EMBL" id="CAXIEN010000245">
    <property type="protein sequence ID" value="CAL1289273.1"/>
    <property type="molecule type" value="Genomic_DNA"/>
</dbReference>
<feature type="disulfide bond" evidence="3">
    <location>
        <begin position="5737"/>
        <end position="5755"/>
    </location>
</feature>
<dbReference type="SMART" id="SM00137">
    <property type="entry name" value="MAM"/>
    <property type="match status" value="35"/>
</dbReference>
<feature type="domain" description="MAM" evidence="8">
    <location>
        <begin position="6454"/>
        <end position="6618"/>
    </location>
</feature>
<dbReference type="PROSITE" id="PS50068">
    <property type="entry name" value="LDLRA_2"/>
    <property type="match status" value="19"/>
</dbReference>
<evidence type="ECO:0000256" key="3">
    <source>
        <dbReference type="PROSITE-ProRule" id="PRU00124"/>
    </source>
</evidence>
<feature type="disulfide bond" evidence="3">
    <location>
        <begin position="7204"/>
        <end position="7219"/>
    </location>
</feature>
<feature type="disulfide bond" evidence="3">
    <location>
        <begin position="7072"/>
        <end position="7087"/>
    </location>
</feature>
<evidence type="ECO:0000313" key="10">
    <source>
        <dbReference type="EMBL" id="CAL1289273.1"/>
    </source>
</evidence>
<evidence type="ECO:0000256" key="1">
    <source>
        <dbReference type="ARBA" id="ARBA00023157"/>
    </source>
</evidence>
<keyword evidence="5" id="KW-0472">Membrane</keyword>
<feature type="disulfide bond" evidence="3">
    <location>
        <begin position="6859"/>
        <end position="6874"/>
    </location>
</feature>
<dbReference type="SUPFAM" id="SSF49899">
    <property type="entry name" value="Concanavalin A-like lectins/glucanases"/>
    <property type="match status" value="37"/>
</dbReference>
<feature type="domain" description="MAM" evidence="8">
    <location>
        <begin position="2539"/>
        <end position="2701"/>
    </location>
</feature>
<feature type="domain" description="MAM" evidence="8">
    <location>
        <begin position="5973"/>
        <end position="6142"/>
    </location>
</feature>
<feature type="disulfide bond" evidence="3">
    <location>
        <begin position="4884"/>
        <end position="4899"/>
    </location>
</feature>
<dbReference type="PRINTS" id="PR00261">
    <property type="entry name" value="LDLRECEPTOR"/>
</dbReference>
<feature type="domain" description="MAM" evidence="8">
    <location>
        <begin position="2387"/>
        <end position="2537"/>
    </location>
</feature>
<dbReference type="Gene3D" id="4.10.400.10">
    <property type="entry name" value="Low-density Lipoprotein Receptor"/>
    <property type="match status" value="15"/>
</dbReference>
<protein>
    <submittedName>
        <fullName evidence="10">Uncharacterized protein</fullName>
    </submittedName>
</protein>
<feature type="disulfide bond" evidence="3">
    <location>
        <begin position="3670"/>
        <end position="3685"/>
    </location>
</feature>
<dbReference type="InterPro" id="IPR036055">
    <property type="entry name" value="LDL_receptor-like_sf"/>
</dbReference>
<feature type="domain" description="MAM" evidence="8">
    <location>
        <begin position="6216"/>
        <end position="6402"/>
    </location>
</feature>
<evidence type="ECO:0000256" key="5">
    <source>
        <dbReference type="SAM" id="Phobius"/>
    </source>
</evidence>
<feature type="domain" description="MAM" evidence="8">
    <location>
        <begin position="4183"/>
        <end position="4352"/>
    </location>
</feature>
<feature type="disulfide bond" evidence="3">
    <location>
        <begin position="3421"/>
        <end position="3433"/>
    </location>
</feature>
<feature type="domain" description="MAM" evidence="8">
    <location>
        <begin position="3253"/>
        <end position="3414"/>
    </location>
</feature>
<evidence type="ECO:0000259" key="8">
    <source>
        <dbReference type="PROSITE" id="PS50060"/>
    </source>
</evidence>
<feature type="disulfide bond" evidence="3">
    <location>
        <begin position="1613"/>
        <end position="1628"/>
    </location>
</feature>
<dbReference type="PANTHER" id="PTHR23282">
    <property type="entry name" value="APICAL ENDOSOMAL GLYCOPROTEIN PRECURSOR"/>
    <property type="match status" value="1"/>
</dbReference>
<dbReference type="InterPro" id="IPR013320">
    <property type="entry name" value="ConA-like_dom_sf"/>
</dbReference>
<comment type="caution">
    <text evidence="10">The sequence shown here is derived from an EMBL/GenBank/DDBJ whole genome shotgun (WGS) entry which is preliminary data.</text>
</comment>
<evidence type="ECO:0000256" key="6">
    <source>
        <dbReference type="SAM" id="SignalP"/>
    </source>
</evidence>
<feature type="domain" description="MAM" evidence="8">
    <location>
        <begin position="5766"/>
        <end position="5926"/>
    </location>
</feature>
<keyword evidence="5" id="KW-1133">Transmembrane helix</keyword>
<dbReference type="Pfam" id="PF00629">
    <property type="entry name" value="MAM"/>
    <property type="match status" value="37"/>
</dbReference>
<keyword evidence="6" id="KW-0732">Signal</keyword>
<feature type="domain" description="MAM" evidence="8">
    <location>
        <begin position="4020"/>
        <end position="4181"/>
    </location>
</feature>
<feature type="domain" description="MAM" evidence="8">
    <location>
        <begin position="4901"/>
        <end position="5064"/>
    </location>
</feature>
<dbReference type="Pfam" id="PF00057">
    <property type="entry name" value="Ldl_recept_a"/>
    <property type="match status" value="9"/>
</dbReference>
<feature type="domain" description="MAM" evidence="8">
    <location>
        <begin position="2051"/>
        <end position="2221"/>
    </location>
</feature>
<dbReference type="Gene3D" id="2.60.120.200">
    <property type="match status" value="37"/>
</dbReference>
<feature type="domain" description="PKD" evidence="9">
    <location>
        <begin position="4550"/>
        <end position="4576"/>
    </location>
</feature>
<keyword evidence="1 2" id="KW-1015">Disulfide bond</keyword>
<dbReference type="Proteomes" id="UP001497382">
    <property type="component" value="Unassembled WGS sequence"/>
</dbReference>
<feature type="disulfide bond" evidence="3">
    <location>
        <begin position="6420"/>
        <end position="6438"/>
    </location>
</feature>
<dbReference type="InterPro" id="IPR000998">
    <property type="entry name" value="MAM_dom"/>
</dbReference>
<dbReference type="InterPro" id="IPR000601">
    <property type="entry name" value="PKD_dom"/>
</dbReference>
<dbReference type="SUPFAM" id="SSF57424">
    <property type="entry name" value="LDL receptor-like module"/>
    <property type="match status" value="16"/>
</dbReference>
<keyword evidence="11" id="KW-1185">Reference proteome</keyword>
<evidence type="ECO:0000259" key="7">
    <source>
        <dbReference type="PROSITE" id="PS50026"/>
    </source>
</evidence>
<feature type="disulfide bond" evidence="3">
    <location>
        <begin position="6657"/>
        <end position="6672"/>
    </location>
</feature>
<feature type="domain" description="MAM" evidence="8">
    <location>
        <begin position="2875"/>
        <end position="3044"/>
    </location>
</feature>
<dbReference type="CDD" id="cd00112">
    <property type="entry name" value="LDLa"/>
    <property type="match status" value="19"/>
</dbReference>
<feature type="disulfide bond" evidence="3">
    <location>
        <begin position="6198"/>
        <end position="6213"/>
    </location>
</feature>
<feature type="disulfide bond" evidence="3">
    <location>
        <begin position="5330"/>
        <end position="5345"/>
    </location>
</feature>
<feature type="domain" description="MAM" evidence="8">
    <location>
        <begin position="2229"/>
        <end position="2385"/>
    </location>
</feature>
<feature type="domain" description="MAM" evidence="8">
    <location>
        <begin position="3046"/>
        <end position="3217"/>
    </location>
</feature>
<feature type="disulfide bond" evidence="3">
    <location>
        <begin position="3428"/>
        <end position="3446"/>
    </location>
</feature>
<feature type="domain" description="MAM" evidence="8">
    <location>
        <begin position="884"/>
        <end position="1056"/>
    </location>
</feature>
<feature type="chain" id="PRO_5043494734" evidence="6">
    <location>
        <begin position="21"/>
        <end position="7358"/>
    </location>
</feature>
<feature type="disulfide bond" evidence="3">
    <location>
        <begin position="3237"/>
        <end position="3252"/>
    </location>
</feature>
<dbReference type="PANTHER" id="PTHR23282:SF101">
    <property type="entry name" value="MAM DOMAIN-CONTAINING PROTEIN"/>
    <property type="match status" value="1"/>
</dbReference>
<feature type="disulfide bond" evidence="3">
    <location>
        <begin position="5517"/>
        <end position="5535"/>
    </location>
</feature>
<feature type="domain" description="MAM" evidence="8">
    <location>
        <begin position="3686"/>
        <end position="3851"/>
    </location>
</feature>
<dbReference type="InterPro" id="IPR051560">
    <property type="entry name" value="MAM_domain-containing"/>
</dbReference>
<feature type="transmembrane region" description="Helical" evidence="5">
    <location>
        <begin position="7277"/>
        <end position="7297"/>
    </location>
</feature>